<dbReference type="eggNOG" id="ENOG502T32U">
    <property type="taxonomic scope" value="Eukaryota"/>
</dbReference>
<keyword evidence="2" id="KW-1185">Reference proteome</keyword>
<name>B4NPC4_DROWI</name>
<dbReference type="KEGG" id="dwi:6653014"/>
<dbReference type="InParanoid" id="B4NPC4"/>
<dbReference type="FunCoup" id="B4NPC4">
    <property type="interactions" value="18"/>
</dbReference>
<evidence type="ECO:0000313" key="1">
    <source>
        <dbReference type="EMBL" id="EDW86364.2"/>
    </source>
</evidence>
<dbReference type="HOGENOM" id="CLU_1399468_0_0_1"/>
<reference evidence="1 2" key="1">
    <citation type="journal article" date="2007" name="Nature">
        <title>Evolution of genes and genomes on the Drosophila phylogeny.</title>
        <authorList>
            <consortium name="Drosophila 12 Genomes Consortium"/>
            <person name="Clark A.G."/>
            <person name="Eisen M.B."/>
            <person name="Smith D.R."/>
            <person name="Bergman C.M."/>
            <person name="Oliver B."/>
            <person name="Markow T.A."/>
            <person name="Kaufman T.C."/>
            <person name="Kellis M."/>
            <person name="Gelbart W."/>
            <person name="Iyer V.N."/>
            <person name="Pollard D.A."/>
            <person name="Sackton T.B."/>
            <person name="Larracuente A.M."/>
            <person name="Singh N.D."/>
            <person name="Abad J.P."/>
            <person name="Abt D.N."/>
            <person name="Adryan B."/>
            <person name="Aguade M."/>
            <person name="Akashi H."/>
            <person name="Anderson W.W."/>
            <person name="Aquadro C.F."/>
            <person name="Ardell D.H."/>
            <person name="Arguello R."/>
            <person name="Artieri C.G."/>
            <person name="Barbash D.A."/>
            <person name="Barker D."/>
            <person name="Barsanti P."/>
            <person name="Batterham P."/>
            <person name="Batzoglou S."/>
            <person name="Begun D."/>
            <person name="Bhutkar A."/>
            <person name="Blanco E."/>
            <person name="Bosak S.A."/>
            <person name="Bradley R.K."/>
            <person name="Brand A.D."/>
            <person name="Brent M.R."/>
            <person name="Brooks A.N."/>
            <person name="Brown R.H."/>
            <person name="Butlin R.K."/>
            <person name="Caggese C."/>
            <person name="Calvi B.R."/>
            <person name="Bernardo de Carvalho A."/>
            <person name="Caspi A."/>
            <person name="Castrezana S."/>
            <person name="Celniker S.E."/>
            <person name="Chang J.L."/>
            <person name="Chapple C."/>
            <person name="Chatterji S."/>
            <person name="Chinwalla A."/>
            <person name="Civetta A."/>
            <person name="Clifton S.W."/>
            <person name="Comeron J.M."/>
            <person name="Costello J.C."/>
            <person name="Coyne J.A."/>
            <person name="Daub J."/>
            <person name="David R.G."/>
            <person name="Delcher A.L."/>
            <person name="Delehaunty K."/>
            <person name="Do C.B."/>
            <person name="Ebling H."/>
            <person name="Edwards K."/>
            <person name="Eickbush T."/>
            <person name="Evans J.D."/>
            <person name="Filipski A."/>
            <person name="Findeiss S."/>
            <person name="Freyhult E."/>
            <person name="Fulton L."/>
            <person name="Fulton R."/>
            <person name="Garcia A.C."/>
            <person name="Gardiner A."/>
            <person name="Garfield D.A."/>
            <person name="Garvin B.E."/>
            <person name="Gibson G."/>
            <person name="Gilbert D."/>
            <person name="Gnerre S."/>
            <person name="Godfrey J."/>
            <person name="Good R."/>
            <person name="Gotea V."/>
            <person name="Gravely B."/>
            <person name="Greenberg A.J."/>
            <person name="Griffiths-Jones S."/>
            <person name="Gross S."/>
            <person name="Guigo R."/>
            <person name="Gustafson E.A."/>
            <person name="Haerty W."/>
            <person name="Hahn M.W."/>
            <person name="Halligan D.L."/>
            <person name="Halpern A.L."/>
            <person name="Halter G.M."/>
            <person name="Han M.V."/>
            <person name="Heger A."/>
            <person name="Hillier L."/>
            <person name="Hinrichs A.S."/>
            <person name="Holmes I."/>
            <person name="Hoskins R.A."/>
            <person name="Hubisz M.J."/>
            <person name="Hultmark D."/>
            <person name="Huntley M.A."/>
            <person name="Jaffe D.B."/>
            <person name="Jagadeeshan S."/>
            <person name="Jeck W.R."/>
            <person name="Johnson J."/>
            <person name="Jones C.D."/>
            <person name="Jordan W.C."/>
            <person name="Karpen G.H."/>
            <person name="Kataoka E."/>
            <person name="Keightley P.D."/>
            <person name="Kheradpour P."/>
            <person name="Kirkness E.F."/>
            <person name="Koerich L.B."/>
            <person name="Kristiansen K."/>
            <person name="Kudrna D."/>
            <person name="Kulathinal R.J."/>
            <person name="Kumar S."/>
            <person name="Kwok R."/>
            <person name="Lander E."/>
            <person name="Langley C.H."/>
            <person name="Lapoint R."/>
            <person name="Lazzaro B.P."/>
            <person name="Lee S.J."/>
            <person name="Levesque L."/>
            <person name="Li R."/>
            <person name="Lin C.F."/>
            <person name="Lin M.F."/>
            <person name="Lindblad-Toh K."/>
            <person name="Llopart A."/>
            <person name="Long M."/>
            <person name="Low L."/>
            <person name="Lozovsky E."/>
            <person name="Lu J."/>
            <person name="Luo M."/>
            <person name="Machado C.A."/>
            <person name="Makalowski W."/>
            <person name="Marzo M."/>
            <person name="Matsuda M."/>
            <person name="Matzkin L."/>
            <person name="McAllister B."/>
            <person name="McBride C.S."/>
            <person name="McKernan B."/>
            <person name="McKernan K."/>
            <person name="Mendez-Lago M."/>
            <person name="Minx P."/>
            <person name="Mollenhauer M.U."/>
            <person name="Montooth K."/>
            <person name="Mount S.M."/>
            <person name="Mu X."/>
            <person name="Myers E."/>
            <person name="Negre B."/>
            <person name="Newfeld S."/>
            <person name="Nielsen R."/>
            <person name="Noor M.A."/>
            <person name="O'Grady P."/>
            <person name="Pachter L."/>
            <person name="Papaceit M."/>
            <person name="Parisi M.J."/>
            <person name="Parisi M."/>
            <person name="Parts L."/>
            <person name="Pedersen J.S."/>
            <person name="Pesole G."/>
            <person name="Phillippy A.M."/>
            <person name="Ponting C.P."/>
            <person name="Pop M."/>
            <person name="Porcelli D."/>
            <person name="Powell J.R."/>
            <person name="Prohaska S."/>
            <person name="Pruitt K."/>
            <person name="Puig M."/>
            <person name="Quesneville H."/>
            <person name="Ram K.R."/>
            <person name="Rand D."/>
            <person name="Rasmussen M.D."/>
            <person name="Reed L.K."/>
            <person name="Reenan R."/>
            <person name="Reily A."/>
            <person name="Remington K.A."/>
            <person name="Rieger T.T."/>
            <person name="Ritchie M.G."/>
            <person name="Robin C."/>
            <person name="Rogers Y.H."/>
            <person name="Rohde C."/>
            <person name="Rozas J."/>
            <person name="Rubenfield M.J."/>
            <person name="Ruiz A."/>
            <person name="Russo S."/>
            <person name="Salzberg S.L."/>
            <person name="Sanchez-Gracia A."/>
            <person name="Saranga D.J."/>
            <person name="Sato H."/>
            <person name="Schaeffer S.W."/>
            <person name="Schatz M.C."/>
            <person name="Schlenke T."/>
            <person name="Schwartz R."/>
            <person name="Segarra C."/>
            <person name="Singh R.S."/>
            <person name="Sirot L."/>
            <person name="Sirota M."/>
            <person name="Sisneros N.B."/>
            <person name="Smith C.D."/>
            <person name="Smith T.F."/>
            <person name="Spieth J."/>
            <person name="Stage D.E."/>
            <person name="Stark A."/>
            <person name="Stephan W."/>
            <person name="Strausberg R.L."/>
            <person name="Strempel S."/>
            <person name="Sturgill D."/>
            <person name="Sutton G."/>
            <person name="Sutton G.G."/>
            <person name="Tao W."/>
            <person name="Teichmann S."/>
            <person name="Tobari Y.N."/>
            <person name="Tomimura Y."/>
            <person name="Tsolas J.M."/>
            <person name="Valente V.L."/>
            <person name="Venter E."/>
            <person name="Venter J.C."/>
            <person name="Vicario S."/>
            <person name="Vieira F.G."/>
            <person name="Vilella A.J."/>
            <person name="Villasante A."/>
            <person name="Walenz B."/>
            <person name="Wang J."/>
            <person name="Wasserman M."/>
            <person name="Watts T."/>
            <person name="Wilson D."/>
            <person name="Wilson R.K."/>
            <person name="Wing R.A."/>
            <person name="Wolfner M.F."/>
            <person name="Wong A."/>
            <person name="Wong G.K."/>
            <person name="Wu C.I."/>
            <person name="Wu G."/>
            <person name="Yamamoto D."/>
            <person name="Yang H.P."/>
            <person name="Yang S.P."/>
            <person name="Yorke J.A."/>
            <person name="Yoshida K."/>
            <person name="Zdobnov E."/>
            <person name="Zhang P."/>
            <person name="Zhang Y."/>
            <person name="Zimin A.V."/>
            <person name="Baldwin J."/>
            <person name="Abdouelleil A."/>
            <person name="Abdulkadir J."/>
            <person name="Abebe A."/>
            <person name="Abera B."/>
            <person name="Abreu J."/>
            <person name="Acer S.C."/>
            <person name="Aftuck L."/>
            <person name="Alexander A."/>
            <person name="An P."/>
            <person name="Anderson E."/>
            <person name="Anderson S."/>
            <person name="Arachi H."/>
            <person name="Azer M."/>
            <person name="Bachantsang P."/>
            <person name="Barry A."/>
            <person name="Bayul T."/>
            <person name="Berlin A."/>
            <person name="Bessette D."/>
            <person name="Bloom T."/>
            <person name="Blye J."/>
            <person name="Boguslavskiy L."/>
            <person name="Bonnet C."/>
            <person name="Boukhgalter B."/>
            <person name="Bourzgui I."/>
            <person name="Brown A."/>
            <person name="Cahill P."/>
            <person name="Channer S."/>
            <person name="Cheshatsang Y."/>
            <person name="Chuda L."/>
            <person name="Citroen M."/>
            <person name="Collymore A."/>
            <person name="Cooke P."/>
            <person name="Costello M."/>
            <person name="D'Aco K."/>
            <person name="Daza R."/>
            <person name="De Haan G."/>
            <person name="DeGray S."/>
            <person name="DeMaso C."/>
            <person name="Dhargay N."/>
            <person name="Dooley K."/>
            <person name="Dooley E."/>
            <person name="Doricent M."/>
            <person name="Dorje P."/>
            <person name="Dorjee K."/>
            <person name="Dupes A."/>
            <person name="Elong R."/>
            <person name="Falk J."/>
            <person name="Farina A."/>
            <person name="Faro S."/>
            <person name="Ferguson D."/>
            <person name="Fisher S."/>
            <person name="Foley C.D."/>
            <person name="Franke A."/>
            <person name="Friedrich D."/>
            <person name="Gadbois L."/>
            <person name="Gearin G."/>
            <person name="Gearin C.R."/>
            <person name="Giannoukos G."/>
            <person name="Goode T."/>
            <person name="Graham J."/>
            <person name="Grandbois E."/>
            <person name="Grewal S."/>
            <person name="Gyaltsen K."/>
            <person name="Hafez N."/>
            <person name="Hagos B."/>
            <person name="Hall J."/>
            <person name="Henson C."/>
            <person name="Hollinger A."/>
            <person name="Honan T."/>
            <person name="Huard M.D."/>
            <person name="Hughes L."/>
            <person name="Hurhula B."/>
            <person name="Husby M.E."/>
            <person name="Kamat A."/>
            <person name="Kanga B."/>
            <person name="Kashin S."/>
            <person name="Khazanovich D."/>
            <person name="Kisner P."/>
            <person name="Lance K."/>
            <person name="Lara M."/>
            <person name="Lee W."/>
            <person name="Lennon N."/>
            <person name="Letendre F."/>
            <person name="LeVine R."/>
            <person name="Lipovsky A."/>
            <person name="Liu X."/>
            <person name="Liu J."/>
            <person name="Liu S."/>
            <person name="Lokyitsang T."/>
            <person name="Lokyitsang Y."/>
            <person name="Lubonja R."/>
            <person name="Lui A."/>
            <person name="MacDonald P."/>
            <person name="Magnisalis V."/>
            <person name="Maru K."/>
            <person name="Matthews C."/>
            <person name="McCusker W."/>
            <person name="McDonough S."/>
            <person name="Mehta T."/>
            <person name="Meldrim J."/>
            <person name="Meneus L."/>
            <person name="Mihai O."/>
            <person name="Mihalev A."/>
            <person name="Mihova T."/>
            <person name="Mittelman R."/>
            <person name="Mlenga V."/>
            <person name="Montmayeur A."/>
            <person name="Mulrain L."/>
            <person name="Navidi A."/>
            <person name="Naylor J."/>
            <person name="Negash T."/>
            <person name="Nguyen T."/>
            <person name="Nguyen N."/>
            <person name="Nicol R."/>
            <person name="Norbu C."/>
            <person name="Norbu N."/>
            <person name="Novod N."/>
            <person name="O'Neill B."/>
            <person name="Osman S."/>
            <person name="Markiewicz E."/>
            <person name="Oyono O.L."/>
            <person name="Patti C."/>
            <person name="Phunkhang P."/>
            <person name="Pierre F."/>
            <person name="Priest M."/>
            <person name="Raghuraman S."/>
            <person name="Rege F."/>
            <person name="Reyes R."/>
            <person name="Rise C."/>
            <person name="Rogov P."/>
            <person name="Ross K."/>
            <person name="Ryan E."/>
            <person name="Settipalli S."/>
            <person name="Shea T."/>
            <person name="Sherpa N."/>
            <person name="Shi L."/>
            <person name="Shih D."/>
            <person name="Sparrow T."/>
            <person name="Spaulding J."/>
            <person name="Stalker J."/>
            <person name="Stange-Thomann N."/>
            <person name="Stavropoulos S."/>
            <person name="Stone C."/>
            <person name="Strader C."/>
            <person name="Tesfaye S."/>
            <person name="Thomson T."/>
            <person name="Thoulutsang Y."/>
            <person name="Thoulutsang D."/>
            <person name="Topham K."/>
            <person name="Topping I."/>
            <person name="Tsamla T."/>
            <person name="Vassiliev H."/>
            <person name="Vo A."/>
            <person name="Wangchuk T."/>
            <person name="Wangdi T."/>
            <person name="Weiand M."/>
            <person name="Wilkinson J."/>
            <person name="Wilson A."/>
            <person name="Yadav S."/>
            <person name="Young G."/>
            <person name="Yu Q."/>
            <person name="Zembek L."/>
            <person name="Zhong D."/>
            <person name="Zimmer A."/>
            <person name="Zwirko Z."/>
            <person name="Jaffe D.B."/>
            <person name="Alvarez P."/>
            <person name="Brockman W."/>
            <person name="Butler J."/>
            <person name="Chin C."/>
            <person name="Gnerre S."/>
            <person name="Grabherr M."/>
            <person name="Kleber M."/>
            <person name="Mauceli E."/>
            <person name="MacCallum I."/>
        </authorList>
    </citation>
    <scope>NUCLEOTIDE SEQUENCE [LARGE SCALE GENOMIC DNA]</scope>
    <source>
        <strain evidence="2">Tucson 14030-0811.24</strain>
    </source>
</reference>
<dbReference type="AlphaFoldDB" id="B4NPC4"/>
<dbReference type="OrthoDB" id="7820650at2759"/>
<evidence type="ECO:0000313" key="2">
    <source>
        <dbReference type="Proteomes" id="UP000007798"/>
    </source>
</evidence>
<gene>
    <name evidence="1" type="primary">Dwil\GK15470</name>
    <name evidence="1" type="ORF">Dwil_GK15470</name>
</gene>
<accession>B4NPC4</accession>
<sequence>MLALDMTVCPVDDVESAPVTIIRLFDQMVLPDIIIFDMHSIIWSMLQRPVMQQCSTDKLVRNIAKCSAAFTNYLGMVRESKQCKMSLNPARVDTLVIMPQESYPLTPAQFQLLIDLYFYDNECSTNFSQISTSIGAAQGFK</sequence>
<organism evidence="1 2">
    <name type="scientific">Drosophila willistoni</name>
    <name type="common">Fruit fly</name>
    <dbReference type="NCBI Taxonomy" id="7260"/>
    <lineage>
        <taxon>Eukaryota</taxon>
        <taxon>Metazoa</taxon>
        <taxon>Ecdysozoa</taxon>
        <taxon>Arthropoda</taxon>
        <taxon>Hexapoda</taxon>
        <taxon>Insecta</taxon>
        <taxon>Pterygota</taxon>
        <taxon>Neoptera</taxon>
        <taxon>Endopterygota</taxon>
        <taxon>Diptera</taxon>
        <taxon>Brachycera</taxon>
        <taxon>Muscomorpha</taxon>
        <taxon>Ephydroidea</taxon>
        <taxon>Drosophilidae</taxon>
        <taxon>Drosophila</taxon>
        <taxon>Sophophora</taxon>
    </lineage>
</organism>
<protein>
    <submittedName>
        <fullName evidence="1">Uncharacterized protein</fullName>
    </submittedName>
</protein>
<dbReference type="Proteomes" id="UP000007798">
    <property type="component" value="Unassembled WGS sequence"/>
</dbReference>
<proteinExistence type="predicted"/>
<dbReference type="EMBL" id="CH964291">
    <property type="protein sequence ID" value="EDW86364.2"/>
    <property type="molecule type" value="Genomic_DNA"/>
</dbReference>